<accession>A0ABQ2DAU1</accession>
<dbReference type="InterPro" id="IPR036890">
    <property type="entry name" value="HATPase_C_sf"/>
</dbReference>
<dbReference type="Pfam" id="PF13581">
    <property type="entry name" value="HATPase_c_2"/>
    <property type="match status" value="1"/>
</dbReference>
<dbReference type="InterPro" id="IPR003594">
    <property type="entry name" value="HATPase_dom"/>
</dbReference>
<dbReference type="PANTHER" id="PTHR35526">
    <property type="entry name" value="ANTI-SIGMA-F FACTOR RSBW-RELATED"/>
    <property type="match status" value="1"/>
</dbReference>
<feature type="domain" description="Histidine kinase/HSP90-like ATPase" evidence="2">
    <location>
        <begin position="6"/>
        <end position="127"/>
    </location>
</feature>
<keyword evidence="1" id="KW-0723">Serine/threonine-protein kinase</keyword>
<evidence type="ECO:0000313" key="4">
    <source>
        <dbReference type="Proteomes" id="UP000632222"/>
    </source>
</evidence>
<dbReference type="CDD" id="cd16936">
    <property type="entry name" value="HATPase_RsbW-like"/>
    <property type="match status" value="1"/>
</dbReference>
<dbReference type="Proteomes" id="UP000632222">
    <property type="component" value="Unassembled WGS sequence"/>
</dbReference>
<proteinExistence type="predicted"/>
<dbReference type="EMBL" id="BMOD01000024">
    <property type="protein sequence ID" value="GGJ52065.1"/>
    <property type="molecule type" value="Genomic_DNA"/>
</dbReference>
<evidence type="ECO:0000259" key="2">
    <source>
        <dbReference type="Pfam" id="PF13581"/>
    </source>
</evidence>
<dbReference type="Gene3D" id="3.30.565.10">
    <property type="entry name" value="Histidine kinase-like ATPase, C-terminal domain"/>
    <property type="match status" value="1"/>
</dbReference>
<organism evidence="3 4">
    <name type="scientific">Deinococcus roseus</name>
    <dbReference type="NCBI Taxonomy" id="392414"/>
    <lineage>
        <taxon>Bacteria</taxon>
        <taxon>Thermotogati</taxon>
        <taxon>Deinococcota</taxon>
        <taxon>Deinococci</taxon>
        <taxon>Deinococcales</taxon>
        <taxon>Deinococcaceae</taxon>
        <taxon>Deinococcus</taxon>
    </lineage>
</organism>
<dbReference type="InterPro" id="IPR050267">
    <property type="entry name" value="Anti-sigma-factor_SerPK"/>
</dbReference>
<sequence>MEPLNLPATLDALDPIADFVLEAAKAAGLEKKAAYRLRLAVDEIATNIVTHGYEEMGMTGDIQVYADMDEESLTITLEDTAVPYNPFEQDPVSEEELQKPLEERPIGGLGLFLTIRGVDRFSYERVANINRNMFLMLRPKEGAPDVQ</sequence>
<protein>
    <submittedName>
        <fullName evidence="3">Histidine kinase</fullName>
    </submittedName>
</protein>
<comment type="caution">
    <text evidence="3">The sequence shown here is derived from an EMBL/GenBank/DDBJ whole genome shotgun (WGS) entry which is preliminary data.</text>
</comment>
<evidence type="ECO:0000256" key="1">
    <source>
        <dbReference type="ARBA" id="ARBA00022527"/>
    </source>
</evidence>
<keyword evidence="3" id="KW-0418">Kinase</keyword>
<keyword evidence="3" id="KW-0808">Transferase</keyword>
<keyword evidence="4" id="KW-1185">Reference proteome</keyword>
<evidence type="ECO:0000313" key="3">
    <source>
        <dbReference type="EMBL" id="GGJ52065.1"/>
    </source>
</evidence>
<reference evidence="4" key="1">
    <citation type="journal article" date="2019" name="Int. J. Syst. Evol. Microbiol.">
        <title>The Global Catalogue of Microorganisms (GCM) 10K type strain sequencing project: providing services to taxonomists for standard genome sequencing and annotation.</title>
        <authorList>
            <consortium name="The Broad Institute Genomics Platform"/>
            <consortium name="The Broad Institute Genome Sequencing Center for Infectious Disease"/>
            <person name="Wu L."/>
            <person name="Ma J."/>
        </authorList>
    </citation>
    <scope>NUCLEOTIDE SEQUENCE [LARGE SCALE GENOMIC DNA]</scope>
    <source>
        <strain evidence="4">JCM 14370</strain>
    </source>
</reference>
<dbReference type="SUPFAM" id="SSF55874">
    <property type="entry name" value="ATPase domain of HSP90 chaperone/DNA topoisomerase II/histidine kinase"/>
    <property type="match status" value="1"/>
</dbReference>
<dbReference type="GO" id="GO:0016301">
    <property type="term" value="F:kinase activity"/>
    <property type="evidence" value="ECO:0007669"/>
    <property type="project" value="UniProtKB-KW"/>
</dbReference>
<dbReference type="PANTHER" id="PTHR35526:SF6">
    <property type="entry name" value="SLR1861 PROTEIN"/>
    <property type="match status" value="1"/>
</dbReference>
<name>A0ABQ2DAU1_9DEIO</name>
<dbReference type="RefSeq" id="WP_189006662.1">
    <property type="nucleotide sequence ID" value="NZ_BMOD01000024.1"/>
</dbReference>
<gene>
    <name evidence="3" type="primary">rsbW</name>
    <name evidence="3" type="ORF">GCM10008938_42600</name>
</gene>